<comment type="caution">
    <text evidence="1">The sequence shown here is derived from an EMBL/GenBank/DDBJ whole genome shotgun (WGS) entry which is preliminary data.</text>
</comment>
<protein>
    <submittedName>
        <fullName evidence="1">Uncharacterized protein</fullName>
    </submittedName>
</protein>
<keyword evidence="2" id="KW-1185">Reference proteome</keyword>
<dbReference type="Proteomes" id="UP000188320">
    <property type="component" value="Unassembled WGS sequence"/>
</dbReference>
<reference evidence="2" key="1">
    <citation type="submission" date="2017-01" db="EMBL/GenBank/DDBJ databases">
        <authorList>
            <person name="Wang Y."/>
            <person name="White M."/>
            <person name="Kvist S."/>
            <person name="Moncalvo J.-M."/>
        </authorList>
    </citation>
    <scope>NUCLEOTIDE SEQUENCE [LARGE SCALE GENOMIC DNA]</scope>
    <source>
        <strain evidence="2">COL-18-3</strain>
    </source>
</reference>
<evidence type="ECO:0000313" key="1">
    <source>
        <dbReference type="EMBL" id="OMH80491.1"/>
    </source>
</evidence>
<dbReference type="PRINTS" id="PR01217">
    <property type="entry name" value="PRICHEXTENSN"/>
</dbReference>
<dbReference type="AlphaFoldDB" id="A0A1R1PHP2"/>
<organism evidence="1 2">
    <name type="scientific">Zancudomyces culisetae</name>
    <name type="common">Gut fungus</name>
    <name type="synonym">Smittium culisetae</name>
    <dbReference type="NCBI Taxonomy" id="1213189"/>
    <lineage>
        <taxon>Eukaryota</taxon>
        <taxon>Fungi</taxon>
        <taxon>Fungi incertae sedis</taxon>
        <taxon>Zoopagomycota</taxon>
        <taxon>Kickxellomycotina</taxon>
        <taxon>Harpellomycetes</taxon>
        <taxon>Harpellales</taxon>
        <taxon>Legeriomycetaceae</taxon>
        <taxon>Zancudomyces</taxon>
    </lineage>
</organism>
<proteinExistence type="predicted"/>
<evidence type="ECO:0000313" key="2">
    <source>
        <dbReference type="Proteomes" id="UP000188320"/>
    </source>
</evidence>
<feature type="non-terminal residue" evidence="1">
    <location>
        <position position="1"/>
    </location>
</feature>
<gene>
    <name evidence="1" type="ORF">AX774_g6074</name>
</gene>
<sequence length="175" mass="17970">SSGDHPLYESIAATLCINSITPVVAFFSCLAENGTCDVPAFDAPPAVTPNDACVPNPPVAPPPAAAPNPVLVLFAADPNIPPLVCVLLPPKSPPPPVFIPNPPVPPDPNIPCPVVAELLPNPVLVLACCCCCCPNPPLPNPALLAPKPVPPVAPPIVFVVLLAPKPPIFKYSPPR</sequence>
<name>A0A1R1PHP2_ZANCU</name>
<dbReference type="EMBL" id="LSSK01001170">
    <property type="protein sequence ID" value="OMH80491.1"/>
    <property type="molecule type" value="Genomic_DNA"/>
</dbReference>
<accession>A0A1R1PHP2</accession>